<protein>
    <submittedName>
        <fullName evidence="1">Unannotated protein</fullName>
    </submittedName>
</protein>
<name>A0A6J7HFD4_9ZZZZ</name>
<dbReference type="SFLD" id="SFLDS00003">
    <property type="entry name" value="Haloacid_Dehalogenase"/>
    <property type="match status" value="1"/>
</dbReference>
<organism evidence="1">
    <name type="scientific">freshwater metagenome</name>
    <dbReference type="NCBI Taxonomy" id="449393"/>
    <lineage>
        <taxon>unclassified sequences</taxon>
        <taxon>metagenomes</taxon>
        <taxon>ecological metagenomes</taxon>
    </lineage>
</organism>
<dbReference type="PANTHER" id="PTHR46649">
    <property type="match status" value="1"/>
</dbReference>
<dbReference type="InterPro" id="IPR023214">
    <property type="entry name" value="HAD_sf"/>
</dbReference>
<accession>A0A6J7HFD4</accession>
<dbReference type="InterPro" id="IPR023198">
    <property type="entry name" value="PGP-like_dom2"/>
</dbReference>
<dbReference type="Gene3D" id="1.10.150.240">
    <property type="entry name" value="Putative phosphatase, domain 2"/>
    <property type="match status" value="1"/>
</dbReference>
<dbReference type="SFLD" id="SFLDG01129">
    <property type="entry name" value="C1.5:_HAD__Beta-PGM__Phosphata"/>
    <property type="match status" value="1"/>
</dbReference>
<dbReference type="InterPro" id="IPR036412">
    <property type="entry name" value="HAD-like_sf"/>
</dbReference>
<dbReference type="PANTHER" id="PTHR46649:SF4">
    <property type="entry name" value="HALOACID DEHALOGENASE-LIKE HYDROLASE (HAD) SUPERFAMILY PROTEIN"/>
    <property type="match status" value="1"/>
</dbReference>
<reference evidence="1" key="1">
    <citation type="submission" date="2020-05" db="EMBL/GenBank/DDBJ databases">
        <authorList>
            <person name="Chiriac C."/>
            <person name="Salcher M."/>
            <person name="Ghai R."/>
            <person name="Kavagutti S V."/>
        </authorList>
    </citation>
    <scope>NUCLEOTIDE SEQUENCE</scope>
</reference>
<dbReference type="Pfam" id="PF00702">
    <property type="entry name" value="Hydrolase"/>
    <property type="match status" value="1"/>
</dbReference>
<dbReference type="Gene3D" id="3.40.50.1000">
    <property type="entry name" value="HAD superfamily/HAD-like"/>
    <property type="match status" value="1"/>
</dbReference>
<dbReference type="PRINTS" id="PR00413">
    <property type="entry name" value="HADHALOGNASE"/>
</dbReference>
<dbReference type="SUPFAM" id="SSF56784">
    <property type="entry name" value="HAD-like"/>
    <property type="match status" value="1"/>
</dbReference>
<evidence type="ECO:0000313" key="1">
    <source>
        <dbReference type="EMBL" id="CAB4915225.1"/>
    </source>
</evidence>
<dbReference type="AlphaFoldDB" id="A0A6J7HFD4"/>
<proteinExistence type="predicted"/>
<dbReference type="NCBIfam" id="TIGR01549">
    <property type="entry name" value="HAD-SF-IA-v1"/>
    <property type="match status" value="1"/>
</dbReference>
<gene>
    <name evidence="1" type="ORF">UFOPK3674_00190</name>
</gene>
<dbReference type="InterPro" id="IPR006439">
    <property type="entry name" value="HAD-SF_hydro_IA"/>
</dbReference>
<sequence>MTAPRAILLDALGTLLELDDPVGGLQRELAARGAPVDEAAARGALGAEMAYYRAHCDRAADVPALEELRDRCADVLRRALPPPAAELGHGEVRAALLAALRFRPFPEVPAVLGALRDAGSRLVIVSNWDVSLHGVLRDTGLESRVDAVVTSAQCGVAKPGPAIFRIALERAGGVAPQAALHVGDDPRTDIAGAVAAGIPAVLVDRDGSREAPAQATRVISTLAGLLPSSR</sequence>
<dbReference type="EMBL" id="CAFBMX010000001">
    <property type="protein sequence ID" value="CAB4915225.1"/>
    <property type="molecule type" value="Genomic_DNA"/>
</dbReference>